<sequence>MSKDLTEEEMRQALFGSSQNSQPSQSEKPAPFVIPSAKPSQKAKPTAKPLSPKLRVTLHVSREFEGQIDVFVHDANTISTFVAEQEAKNEAKKKKYKYFEVVSTKPI</sequence>
<feature type="compositionally biased region" description="Basic and acidic residues" evidence="1">
    <location>
        <begin position="1"/>
        <end position="11"/>
    </location>
</feature>
<dbReference type="OrthoDB" id="7019385at2"/>
<feature type="region of interest" description="Disordered" evidence="1">
    <location>
        <begin position="1"/>
        <end position="51"/>
    </location>
</feature>
<gene>
    <name evidence="2" type="ORF">OU5_P0419</name>
</gene>
<protein>
    <submittedName>
        <fullName evidence="2">Uncharacterized protein</fullName>
    </submittedName>
</protein>
<geneLocation type="plasmid" evidence="3"/>
<reference evidence="2 3" key="1">
    <citation type="journal article" date="2012" name="J. Bacteriol.">
        <title>Genome sequence of cold-adapted Pseudomonas mandelii strain JR-1.</title>
        <authorList>
            <person name="Jang S.H."/>
            <person name="Kim J."/>
            <person name="Kim J."/>
            <person name="Hong S."/>
            <person name="Lee C."/>
        </authorList>
    </citation>
    <scope>NUCLEOTIDE SEQUENCE [LARGE SCALE GENOMIC DNA]</scope>
    <source>
        <strain evidence="2 3">JR-1</strain>
        <plasmid evidence="3">Plasmid</plasmid>
    </source>
</reference>
<name>A0A024EM67_9PSED</name>
<dbReference type="Proteomes" id="UP000026913">
    <property type="component" value="Plasmid unnamed"/>
</dbReference>
<organism evidence="2 3">
    <name type="scientific">Pseudomonas mandelii JR-1</name>
    <dbReference type="NCBI Taxonomy" id="1147786"/>
    <lineage>
        <taxon>Bacteria</taxon>
        <taxon>Pseudomonadati</taxon>
        <taxon>Pseudomonadota</taxon>
        <taxon>Gammaproteobacteria</taxon>
        <taxon>Pseudomonadales</taxon>
        <taxon>Pseudomonadaceae</taxon>
        <taxon>Pseudomonas</taxon>
    </lineage>
</organism>
<dbReference type="EMBL" id="CP005961">
    <property type="protein sequence ID" value="AHZ73671.1"/>
    <property type="molecule type" value="Genomic_DNA"/>
</dbReference>
<evidence type="ECO:0000313" key="3">
    <source>
        <dbReference type="Proteomes" id="UP000026913"/>
    </source>
</evidence>
<evidence type="ECO:0000313" key="2">
    <source>
        <dbReference type="EMBL" id="AHZ73671.1"/>
    </source>
</evidence>
<keyword evidence="2" id="KW-0614">Plasmid</keyword>
<dbReference type="RefSeq" id="WP_010466531.1">
    <property type="nucleotide sequence ID" value="NZ_CP005961.1"/>
</dbReference>
<proteinExistence type="predicted"/>
<dbReference type="KEGG" id="pman:OU5_P0419"/>
<dbReference type="AlphaFoldDB" id="A0A024EM67"/>
<evidence type="ECO:0000256" key="1">
    <source>
        <dbReference type="SAM" id="MobiDB-lite"/>
    </source>
</evidence>
<dbReference type="HOGENOM" id="CLU_173307_0_0_6"/>
<accession>A0A024EM67</accession>
<feature type="compositionally biased region" description="Polar residues" evidence="1">
    <location>
        <begin position="15"/>
        <end position="27"/>
    </location>
</feature>